<dbReference type="Proteomes" id="UP000432089">
    <property type="component" value="Unassembled WGS sequence"/>
</dbReference>
<sequence length="340" mass="37893">MFKRKTVFIVGAGGSKEVHFPVGGELKYTIAGKVNFSFADGFNLSSGDRKIYSAIRSREQAGIRDFNPWWTAGRMISAAMPQASSIDNFLHTHSKKPEIVEVGKLAIAASILEAEKSSPLYIDTRRRADLDFQGLPTTWHTIFVEMLAEYADADNLDAIFDNVSFITFNYDRCIEHYVAEALRNYFLIHQEQAYELASKMRIFHPYGQVGRLPWPRNADGIPFGVDLHPPHLLNLATQIRTFTERIEDHAMLEAMKDTLAEAELVVCIGFAYAPMNLDLLSLMGSERSVGRVLGSCLGMSSPNQLAAADAVRLAFRTSNVQLVHLSGLQLLADYRADIMG</sequence>
<comment type="caution">
    <text evidence="1">The sequence shown here is derived from an EMBL/GenBank/DDBJ whole genome shotgun (WGS) entry which is preliminary data.</text>
</comment>
<protein>
    <recommendedName>
        <fullName evidence="3">SIR2-like domain-containing protein</fullName>
    </recommendedName>
</protein>
<dbReference type="RefSeq" id="WP_150970236.1">
    <property type="nucleotide sequence ID" value="NZ_VZDO01000010.1"/>
</dbReference>
<evidence type="ECO:0000313" key="2">
    <source>
        <dbReference type="Proteomes" id="UP000432089"/>
    </source>
</evidence>
<dbReference type="EMBL" id="VZDO01000010">
    <property type="protein sequence ID" value="KAB0679231.1"/>
    <property type="molecule type" value="Genomic_DNA"/>
</dbReference>
<organism evidence="1 2">
    <name type="scientific">Plantimonas leprariae</name>
    <dbReference type="NCBI Taxonomy" id="2615207"/>
    <lineage>
        <taxon>Bacteria</taxon>
        <taxon>Pseudomonadati</taxon>
        <taxon>Pseudomonadota</taxon>
        <taxon>Alphaproteobacteria</taxon>
        <taxon>Hyphomicrobiales</taxon>
        <taxon>Aurantimonadaceae</taxon>
        <taxon>Plantimonas</taxon>
    </lineage>
</organism>
<dbReference type="AlphaFoldDB" id="A0A7V7TW85"/>
<name>A0A7V7TW85_9HYPH</name>
<proteinExistence type="predicted"/>
<keyword evidence="2" id="KW-1185">Reference proteome</keyword>
<reference evidence="1 2" key="1">
    <citation type="submission" date="2019-09" db="EMBL/GenBank/DDBJ databases">
        <title>YIM 132180 draft genome.</title>
        <authorList>
            <person name="Zhang K."/>
        </authorList>
    </citation>
    <scope>NUCLEOTIDE SEQUENCE [LARGE SCALE GENOMIC DNA]</scope>
    <source>
        <strain evidence="1 2">YIM 132180</strain>
    </source>
</reference>
<evidence type="ECO:0008006" key="3">
    <source>
        <dbReference type="Google" id="ProtNLM"/>
    </source>
</evidence>
<accession>A0A7V7TW85</accession>
<evidence type="ECO:0000313" key="1">
    <source>
        <dbReference type="EMBL" id="KAB0679231.1"/>
    </source>
</evidence>
<gene>
    <name evidence="1" type="ORF">F6X38_12870</name>
</gene>